<keyword evidence="3" id="KW-1185">Reference proteome</keyword>
<accession>A0AA36F341</accession>
<proteinExistence type="predicted"/>
<dbReference type="EMBL" id="OX597819">
    <property type="protein sequence ID" value="CAI9723906.1"/>
    <property type="molecule type" value="Genomic_DNA"/>
</dbReference>
<sequence length="68" mass="6905">MLLLFLVADDLGVAIRTVLVAIGVVFVVGGVAAVVVGGGGSFVINVMAETVKASDKIKEIDSIDNSCQ</sequence>
<dbReference type="AlphaFoldDB" id="A0AA36F341"/>
<evidence type="ECO:0000313" key="2">
    <source>
        <dbReference type="EMBL" id="CAI9723906.1"/>
    </source>
</evidence>
<gene>
    <name evidence="2" type="ORF">OCTVUL_1B020173</name>
</gene>
<evidence type="ECO:0000313" key="3">
    <source>
        <dbReference type="Proteomes" id="UP001162480"/>
    </source>
</evidence>
<name>A0AA36F341_OCTVU</name>
<keyword evidence="1" id="KW-1133">Transmembrane helix</keyword>
<evidence type="ECO:0000256" key="1">
    <source>
        <dbReference type="SAM" id="Phobius"/>
    </source>
</evidence>
<keyword evidence="1" id="KW-0472">Membrane</keyword>
<dbReference type="Proteomes" id="UP001162480">
    <property type="component" value="Chromosome 6"/>
</dbReference>
<organism evidence="2 3">
    <name type="scientific">Octopus vulgaris</name>
    <name type="common">Common octopus</name>
    <dbReference type="NCBI Taxonomy" id="6645"/>
    <lineage>
        <taxon>Eukaryota</taxon>
        <taxon>Metazoa</taxon>
        <taxon>Spiralia</taxon>
        <taxon>Lophotrochozoa</taxon>
        <taxon>Mollusca</taxon>
        <taxon>Cephalopoda</taxon>
        <taxon>Coleoidea</taxon>
        <taxon>Octopodiformes</taxon>
        <taxon>Octopoda</taxon>
        <taxon>Incirrata</taxon>
        <taxon>Octopodidae</taxon>
        <taxon>Octopus</taxon>
    </lineage>
</organism>
<feature type="transmembrane region" description="Helical" evidence="1">
    <location>
        <begin position="20"/>
        <end position="48"/>
    </location>
</feature>
<keyword evidence="1" id="KW-0812">Transmembrane</keyword>
<reference evidence="2" key="1">
    <citation type="submission" date="2023-08" db="EMBL/GenBank/DDBJ databases">
        <authorList>
            <person name="Alioto T."/>
            <person name="Alioto T."/>
            <person name="Gomez Garrido J."/>
        </authorList>
    </citation>
    <scope>NUCLEOTIDE SEQUENCE</scope>
</reference>
<protein>
    <submittedName>
        <fullName evidence="2">Uncharacterized protein</fullName>
    </submittedName>
</protein>